<dbReference type="Proteomes" id="UP001295469">
    <property type="component" value="Chromosome C09"/>
</dbReference>
<dbReference type="EMBL" id="HG994373">
    <property type="protein sequence ID" value="CAF1728698.1"/>
    <property type="molecule type" value="Genomic_DNA"/>
</dbReference>
<dbReference type="AlphaFoldDB" id="A0A816J535"/>
<sequence length="34" mass="3681">MVVDGNFLPITHISSLLLQSVLGTLFSNDFLVCS</sequence>
<accession>A0A816J535</accession>
<reference evidence="1" key="1">
    <citation type="submission" date="2021-01" db="EMBL/GenBank/DDBJ databases">
        <authorList>
            <consortium name="Genoscope - CEA"/>
            <person name="William W."/>
        </authorList>
    </citation>
    <scope>NUCLEOTIDE SEQUENCE</scope>
</reference>
<gene>
    <name evidence="1" type="ORF">DARMORV10_C09P24530.1</name>
</gene>
<protein>
    <submittedName>
        <fullName evidence="1">(rape) hypothetical protein</fullName>
    </submittedName>
</protein>
<proteinExistence type="predicted"/>
<name>A0A816J535_BRANA</name>
<evidence type="ECO:0000313" key="1">
    <source>
        <dbReference type="EMBL" id="CAF1728698.1"/>
    </source>
</evidence>
<organism evidence="1">
    <name type="scientific">Brassica napus</name>
    <name type="common">Rape</name>
    <dbReference type="NCBI Taxonomy" id="3708"/>
    <lineage>
        <taxon>Eukaryota</taxon>
        <taxon>Viridiplantae</taxon>
        <taxon>Streptophyta</taxon>
        <taxon>Embryophyta</taxon>
        <taxon>Tracheophyta</taxon>
        <taxon>Spermatophyta</taxon>
        <taxon>Magnoliopsida</taxon>
        <taxon>eudicotyledons</taxon>
        <taxon>Gunneridae</taxon>
        <taxon>Pentapetalae</taxon>
        <taxon>rosids</taxon>
        <taxon>malvids</taxon>
        <taxon>Brassicales</taxon>
        <taxon>Brassicaceae</taxon>
        <taxon>Brassiceae</taxon>
        <taxon>Brassica</taxon>
    </lineage>
</organism>